<evidence type="ECO:0000313" key="2">
    <source>
        <dbReference type="EMBL" id="MDV2469922.1"/>
    </source>
</evidence>
<gene>
    <name evidence="2" type="ORF">QR674_13130</name>
</gene>
<keyword evidence="1" id="KW-1133">Transmembrane helix</keyword>
<keyword evidence="1" id="KW-0812">Transmembrane</keyword>
<accession>A0ABU3WHP5</accession>
<proteinExistence type="predicted"/>
<dbReference type="Proteomes" id="UP001278188">
    <property type="component" value="Unassembled WGS sequence"/>
</dbReference>
<keyword evidence="3" id="KW-1185">Reference proteome</keyword>
<protein>
    <submittedName>
        <fullName evidence="2">Uncharacterized protein</fullName>
    </submittedName>
</protein>
<feature type="transmembrane region" description="Helical" evidence="1">
    <location>
        <begin position="12"/>
        <end position="29"/>
    </location>
</feature>
<feature type="transmembrane region" description="Helical" evidence="1">
    <location>
        <begin position="41"/>
        <end position="58"/>
    </location>
</feature>
<dbReference type="RefSeq" id="WP_317084814.1">
    <property type="nucleotide sequence ID" value="NZ_JASVDY010000005.1"/>
</dbReference>
<feature type="transmembrane region" description="Helical" evidence="1">
    <location>
        <begin position="64"/>
        <end position="84"/>
    </location>
</feature>
<dbReference type="EMBL" id="JASVDY010000005">
    <property type="protein sequence ID" value="MDV2469922.1"/>
    <property type="molecule type" value="Genomic_DNA"/>
</dbReference>
<name>A0ABU3WHP5_9GAMM</name>
<comment type="caution">
    <text evidence="2">The sequence shown here is derived from an EMBL/GenBank/DDBJ whole genome shotgun (WGS) entry which is preliminary data.</text>
</comment>
<evidence type="ECO:0000313" key="3">
    <source>
        <dbReference type="Proteomes" id="UP001278188"/>
    </source>
</evidence>
<sequence>MQKDQLNINPTMRAVFSVFYLYPLFKKILLFAQEKSYTHKYSPFLMFLGAILLSIIPMVSDSYWILSVFSFIFYIPAFNALNYAKLKSDQLVIIQNKELTVIQTCLISLGLILWILILVGLIMK</sequence>
<keyword evidence="1" id="KW-0472">Membrane</keyword>
<feature type="transmembrane region" description="Helical" evidence="1">
    <location>
        <begin position="105"/>
        <end position="123"/>
    </location>
</feature>
<reference evidence="2 3" key="1">
    <citation type="submission" date="2023-06" db="EMBL/GenBank/DDBJ databases">
        <title>Genomic Analysis of Acinetobacter Strains Recovered from South Australian Aquatic Samples provides Insights into the Circulation of Antibiotic Resistance determinants in the Environment.</title>
        <authorList>
            <person name="Tobin L."/>
            <person name="Jarocki V.M."/>
            <person name="Kenyon J."/>
            <person name="Drigo B."/>
            <person name="Donner E."/>
            <person name="Djordjevic S.P."/>
            <person name="Hamidian M."/>
        </authorList>
    </citation>
    <scope>NUCLEOTIDE SEQUENCE [LARGE SCALE GENOMIC DNA]</scope>
    <source>
        <strain evidence="2 3">SAAc652</strain>
    </source>
</reference>
<organism evidence="2 3">
    <name type="scientific">Acinetobacter chinensis</name>
    <dbReference type="NCBI Taxonomy" id="2004650"/>
    <lineage>
        <taxon>Bacteria</taxon>
        <taxon>Pseudomonadati</taxon>
        <taxon>Pseudomonadota</taxon>
        <taxon>Gammaproteobacteria</taxon>
        <taxon>Moraxellales</taxon>
        <taxon>Moraxellaceae</taxon>
        <taxon>Acinetobacter</taxon>
    </lineage>
</organism>
<evidence type="ECO:0000256" key="1">
    <source>
        <dbReference type="SAM" id="Phobius"/>
    </source>
</evidence>